<name>A0ABT6EXL2_9SYNE</name>
<comment type="subcellular location">
    <subcellularLocation>
        <location evidence="1">Cell membrane</location>
        <topology evidence="1">Multi-pass membrane protein</topology>
    </subcellularLocation>
</comment>
<evidence type="ECO:0000256" key="6">
    <source>
        <dbReference type="ARBA" id="ARBA00022989"/>
    </source>
</evidence>
<evidence type="ECO:0000256" key="3">
    <source>
        <dbReference type="ARBA" id="ARBA00022448"/>
    </source>
</evidence>
<feature type="transmembrane region" description="Helical" evidence="8">
    <location>
        <begin position="32"/>
        <end position="52"/>
    </location>
</feature>
<dbReference type="PANTHER" id="PTHR36838">
    <property type="entry name" value="AUXIN EFFLUX CARRIER FAMILY PROTEIN"/>
    <property type="match status" value="1"/>
</dbReference>
<feature type="transmembrane region" description="Helical" evidence="8">
    <location>
        <begin position="6"/>
        <end position="25"/>
    </location>
</feature>
<keyword evidence="4" id="KW-1003">Cell membrane</keyword>
<feature type="transmembrane region" description="Helical" evidence="8">
    <location>
        <begin position="143"/>
        <end position="168"/>
    </location>
</feature>
<reference evidence="9" key="2">
    <citation type="submission" date="2022-01" db="EMBL/GenBank/DDBJ databases">
        <authorList>
            <person name="Zivanovic Y."/>
            <person name="Moreira D."/>
            <person name="Lopez-Garcia P."/>
        </authorList>
    </citation>
    <scope>NUCLEOTIDE SEQUENCE</scope>
    <source>
        <strain evidence="9">G9</strain>
    </source>
</reference>
<evidence type="ECO:0000256" key="5">
    <source>
        <dbReference type="ARBA" id="ARBA00022692"/>
    </source>
</evidence>
<proteinExistence type="inferred from homology"/>
<dbReference type="Pfam" id="PF03547">
    <property type="entry name" value="Mem_trans"/>
    <property type="match status" value="1"/>
</dbReference>
<dbReference type="RefSeq" id="WP_277865562.1">
    <property type="nucleotide sequence ID" value="NZ_JAKKUT010000001.1"/>
</dbReference>
<gene>
    <name evidence="9" type="ORF">L3556_01660</name>
</gene>
<dbReference type="InterPro" id="IPR038770">
    <property type="entry name" value="Na+/solute_symporter_sf"/>
</dbReference>
<feature type="transmembrane region" description="Helical" evidence="8">
    <location>
        <begin position="242"/>
        <end position="265"/>
    </location>
</feature>
<dbReference type="PANTHER" id="PTHR36838:SF1">
    <property type="entry name" value="SLR1864 PROTEIN"/>
    <property type="match status" value="1"/>
</dbReference>
<dbReference type="Gene3D" id="1.20.1530.20">
    <property type="match status" value="1"/>
</dbReference>
<comment type="caution">
    <text evidence="9">The sequence shown here is derived from an EMBL/GenBank/DDBJ whole genome shotgun (WGS) entry which is preliminary data.</text>
</comment>
<reference evidence="9" key="1">
    <citation type="journal article" date="2022" name="Genome Biol. Evol.">
        <title>A New Gene Family Diagnostic for Intracellular Biomineralization of Amorphous Ca Carbonates by Cyanobacteria.</title>
        <authorList>
            <person name="Benzerara K."/>
            <person name="Duprat E."/>
            <person name="Bitard-Feildel T."/>
            <person name="Caumes G."/>
            <person name="Cassier-Chauvat C."/>
            <person name="Chauvat F."/>
            <person name="Dezi M."/>
            <person name="Diop S.I."/>
            <person name="Gaschignard G."/>
            <person name="Gorgen S."/>
            <person name="Gugger M."/>
            <person name="Lopez-Garcia P."/>
            <person name="Millet M."/>
            <person name="Skouri-Panet F."/>
            <person name="Moreira D."/>
            <person name="Callebaut I."/>
        </authorList>
    </citation>
    <scope>NUCLEOTIDE SEQUENCE</scope>
    <source>
        <strain evidence="9">G9</strain>
    </source>
</reference>
<dbReference type="EMBL" id="JAKKUT010000001">
    <property type="protein sequence ID" value="MDG2989645.1"/>
    <property type="molecule type" value="Genomic_DNA"/>
</dbReference>
<evidence type="ECO:0000313" key="10">
    <source>
        <dbReference type="Proteomes" id="UP001154265"/>
    </source>
</evidence>
<feature type="transmembrane region" description="Helical" evidence="8">
    <location>
        <begin position="116"/>
        <end position="137"/>
    </location>
</feature>
<dbReference type="Proteomes" id="UP001154265">
    <property type="component" value="Unassembled WGS sequence"/>
</dbReference>
<evidence type="ECO:0000313" key="9">
    <source>
        <dbReference type="EMBL" id="MDG2989645.1"/>
    </source>
</evidence>
<evidence type="ECO:0000256" key="8">
    <source>
        <dbReference type="SAM" id="Phobius"/>
    </source>
</evidence>
<keyword evidence="3" id="KW-0813">Transport</keyword>
<feature type="transmembrane region" description="Helical" evidence="8">
    <location>
        <begin position="58"/>
        <end position="81"/>
    </location>
</feature>
<feature type="transmembrane region" description="Helical" evidence="8">
    <location>
        <begin position="271"/>
        <end position="290"/>
    </location>
</feature>
<dbReference type="InterPro" id="IPR004776">
    <property type="entry name" value="Mem_transp_PIN-like"/>
</dbReference>
<keyword evidence="6 8" id="KW-1133">Transmembrane helix</keyword>
<evidence type="ECO:0000256" key="7">
    <source>
        <dbReference type="ARBA" id="ARBA00023136"/>
    </source>
</evidence>
<feature type="transmembrane region" description="Helical" evidence="8">
    <location>
        <begin position="180"/>
        <end position="201"/>
    </location>
</feature>
<evidence type="ECO:0000256" key="2">
    <source>
        <dbReference type="ARBA" id="ARBA00010145"/>
    </source>
</evidence>
<organism evidence="9 10">
    <name type="scientific">Candidatus Synechococcus calcipolaris G9</name>
    <dbReference type="NCBI Taxonomy" id="1497997"/>
    <lineage>
        <taxon>Bacteria</taxon>
        <taxon>Bacillati</taxon>
        <taxon>Cyanobacteriota</taxon>
        <taxon>Cyanophyceae</taxon>
        <taxon>Synechococcales</taxon>
        <taxon>Synechococcaceae</taxon>
        <taxon>Synechococcus</taxon>
    </lineage>
</organism>
<protein>
    <submittedName>
        <fullName evidence="9">AEC family transporter</fullName>
    </submittedName>
</protein>
<keyword evidence="5 8" id="KW-0812">Transmembrane</keyword>
<comment type="similarity">
    <text evidence="2">Belongs to the auxin efflux carrier (TC 2.A.69) family.</text>
</comment>
<evidence type="ECO:0000256" key="1">
    <source>
        <dbReference type="ARBA" id="ARBA00004651"/>
    </source>
</evidence>
<keyword evidence="10" id="KW-1185">Reference proteome</keyword>
<accession>A0ABT6EXL2</accession>
<evidence type="ECO:0000256" key="4">
    <source>
        <dbReference type="ARBA" id="ARBA00022475"/>
    </source>
</evidence>
<sequence>MTNALTASSPLVIWTGIGLLFCRWLPPMIPRWLGRLLYWVGVPIQIFTLVHRTDFSQLIWFSPLLAFITLVVGFVIAQLCYPLQRRWCLPQWVYFRPPVVELGLPQQEERQYQGSYLLSSILGNTGFVGLGIATPLLSSNGLAWAVFYAITQNAVGTYGLGAFLSSYYGRDQNSPWWLKFRDVLTVPTIWAFGLGLLSRSWVFAPVVSQSLDMEVAIVIPTAFILIGMRLSQLPGWQSFRMAVIPTVIKALFLPLLMTIVVYLMGLRGDPALAVVLMAGTPTAFAALILAEEYELNSDLPTASIALTTVALILVLPLWIFLFRSVFV</sequence>
<feature type="transmembrane region" description="Helical" evidence="8">
    <location>
        <begin position="302"/>
        <end position="321"/>
    </location>
</feature>
<keyword evidence="7 8" id="KW-0472">Membrane</keyword>